<dbReference type="AlphaFoldDB" id="A0A1X2IWY8"/>
<comment type="caution">
    <text evidence="2">The sequence shown here is derived from an EMBL/GenBank/DDBJ whole genome shotgun (WGS) entry which is preliminary data.</text>
</comment>
<evidence type="ECO:0000313" key="3">
    <source>
        <dbReference type="Proteomes" id="UP000193560"/>
    </source>
</evidence>
<evidence type="ECO:0000256" key="1">
    <source>
        <dbReference type="SAM" id="Phobius"/>
    </source>
</evidence>
<name>A0A1X2IWY8_9FUNG</name>
<reference evidence="2 3" key="1">
    <citation type="submission" date="2016-07" db="EMBL/GenBank/DDBJ databases">
        <title>Pervasive Adenine N6-methylation of Active Genes in Fungi.</title>
        <authorList>
            <consortium name="DOE Joint Genome Institute"/>
            <person name="Mondo S.J."/>
            <person name="Dannebaum R.O."/>
            <person name="Kuo R.C."/>
            <person name="Labutti K."/>
            <person name="Haridas S."/>
            <person name="Kuo A."/>
            <person name="Salamov A."/>
            <person name="Ahrendt S.R."/>
            <person name="Lipzen A."/>
            <person name="Sullivan W."/>
            <person name="Andreopoulos W.B."/>
            <person name="Clum A."/>
            <person name="Lindquist E."/>
            <person name="Daum C."/>
            <person name="Ramamoorthy G.K."/>
            <person name="Gryganskyi A."/>
            <person name="Culley D."/>
            <person name="Magnuson J.K."/>
            <person name="James T.Y."/>
            <person name="O'Malley M.A."/>
            <person name="Stajich J.E."/>
            <person name="Spatafora J.W."/>
            <person name="Visel A."/>
            <person name="Grigoriev I.V."/>
        </authorList>
    </citation>
    <scope>NUCLEOTIDE SEQUENCE [LARGE SCALE GENOMIC DNA]</scope>
    <source>
        <strain evidence="2 3">NRRL 1336</strain>
    </source>
</reference>
<gene>
    <name evidence="2" type="ORF">BCR42DRAFT_487520</name>
</gene>
<accession>A0A1X2IWY8</accession>
<keyword evidence="1" id="KW-0472">Membrane</keyword>
<keyword evidence="3" id="KW-1185">Reference proteome</keyword>
<dbReference type="EMBL" id="MCGE01000003">
    <property type="protein sequence ID" value="ORZ23576.1"/>
    <property type="molecule type" value="Genomic_DNA"/>
</dbReference>
<keyword evidence="1" id="KW-1133">Transmembrane helix</keyword>
<protein>
    <submittedName>
        <fullName evidence="2">Uncharacterized protein</fullName>
    </submittedName>
</protein>
<feature type="transmembrane region" description="Helical" evidence="1">
    <location>
        <begin position="122"/>
        <end position="142"/>
    </location>
</feature>
<proteinExistence type="predicted"/>
<organism evidence="2 3">
    <name type="scientific">Absidia repens</name>
    <dbReference type="NCBI Taxonomy" id="90262"/>
    <lineage>
        <taxon>Eukaryota</taxon>
        <taxon>Fungi</taxon>
        <taxon>Fungi incertae sedis</taxon>
        <taxon>Mucoromycota</taxon>
        <taxon>Mucoromycotina</taxon>
        <taxon>Mucoromycetes</taxon>
        <taxon>Mucorales</taxon>
        <taxon>Cunninghamellaceae</taxon>
        <taxon>Absidia</taxon>
    </lineage>
</organism>
<dbReference type="Proteomes" id="UP000193560">
    <property type="component" value="Unassembled WGS sequence"/>
</dbReference>
<sequence length="143" mass="16225">MNDDKHVQWKKTIHHLRVILFLQARAHTLLVVSDDISITLDYHGQIRQDGMELLSRGRGLELSCATDWTGIGTKAMKMNFQEAGIFLICICDTISSMTQPPPYVCSSENHPDLARTLLLNELVIACSLYGAYIVVYILSLYYY</sequence>
<evidence type="ECO:0000313" key="2">
    <source>
        <dbReference type="EMBL" id="ORZ23576.1"/>
    </source>
</evidence>
<keyword evidence="1" id="KW-0812">Transmembrane</keyword>